<evidence type="ECO:0000313" key="1">
    <source>
        <dbReference type="EMBL" id="ERN10315.1"/>
    </source>
</evidence>
<protein>
    <submittedName>
        <fullName evidence="1">Uncharacterized protein</fullName>
    </submittedName>
</protein>
<proteinExistence type="predicted"/>
<keyword evidence="2" id="KW-1185">Reference proteome</keyword>
<gene>
    <name evidence="1" type="ORF">AMTR_s00177p00065460</name>
</gene>
<dbReference type="Gramene" id="ERN10315">
    <property type="protein sequence ID" value="ERN10315"/>
    <property type="gene ID" value="AMTR_s00177p00065460"/>
</dbReference>
<accession>W1PSS9</accession>
<organism evidence="1 2">
    <name type="scientific">Amborella trichopoda</name>
    <dbReference type="NCBI Taxonomy" id="13333"/>
    <lineage>
        <taxon>Eukaryota</taxon>
        <taxon>Viridiplantae</taxon>
        <taxon>Streptophyta</taxon>
        <taxon>Embryophyta</taxon>
        <taxon>Tracheophyta</taxon>
        <taxon>Spermatophyta</taxon>
        <taxon>Magnoliopsida</taxon>
        <taxon>Amborellales</taxon>
        <taxon>Amborellaceae</taxon>
        <taxon>Amborella</taxon>
    </lineage>
</organism>
<dbReference type="HOGENOM" id="CLU_2761198_0_0_1"/>
<evidence type="ECO:0000313" key="2">
    <source>
        <dbReference type="Proteomes" id="UP000017836"/>
    </source>
</evidence>
<sequence length="70" mass="8165">MAPWSAEWEERHALIYELSEENAMAPLSDEYKQQLGKLQLKHTEMTRQLALITSALEQAGDDWHKQLKAR</sequence>
<reference evidence="2" key="1">
    <citation type="journal article" date="2013" name="Science">
        <title>The Amborella genome and the evolution of flowering plants.</title>
        <authorList>
            <consortium name="Amborella Genome Project"/>
        </authorList>
    </citation>
    <scope>NUCLEOTIDE SEQUENCE [LARGE SCALE GENOMIC DNA]</scope>
</reference>
<name>W1PSS9_AMBTC</name>
<dbReference type="EMBL" id="KI392874">
    <property type="protein sequence ID" value="ERN10315.1"/>
    <property type="molecule type" value="Genomic_DNA"/>
</dbReference>
<dbReference type="AlphaFoldDB" id="W1PSS9"/>
<dbReference type="Proteomes" id="UP000017836">
    <property type="component" value="Unassembled WGS sequence"/>
</dbReference>